<reference evidence="3" key="1">
    <citation type="submission" date="2009-07" db="EMBL/GenBank/DDBJ databases">
        <authorList>
            <person name="Weinstock G."/>
            <person name="Sodergren E."/>
            <person name="Clifton S."/>
            <person name="Fulton L."/>
            <person name="Fulton B."/>
            <person name="Courtney L."/>
            <person name="Fronick C."/>
            <person name="Harrison M."/>
            <person name="Strong C."/>
            <person name="Farmer C."/>
            <person name="Delahaunty K."/>
            <person name="Markovic C."/>
            <person name="Hall O."/>
            <person name="Minx P."/>
            <person name="Tomlinson C."/>
            <person name="Mitreva M."/>
            <person name="Nelson J."/>
            <person name="Hou S."/>
            <person name="Wollam A."/>
            <person name="Pepin K.H."/>
            <person name="Johnson M."/>
            <person name="Bhonagiri V."/>
            <person name="Nash W.E."/>
            <person name="Warren W."/>
            <person name="Chinwalla A."/>
            <person name="Mardis E.R."/>
            <person name="Wilson R.K."/>
        </authorList>
    </citation>
    <scope>NUCLEOTIDE SEQUENCE [LARGE SCALE GENOMIC DNA]</scope>
    <source>
        <strain evidence="3">DSM 14469</strain>
    </source>
</reference>
<dbReference type="InterPro" id="IPR005130">
    <property type="entry name" value="Ser_deHydtase-like_asu"/>
</dbReference>
<dbReference type="Pfam" id="PF03313">
    <property type="entry name" value="SDH_alpha"/>
    <property type="match status" value="1"/>
</dbReference>
<comment type="similarity">
    <text evidence="1">Belongs to the UPF0597 family.</text>
</comment>
<dbReference type="PANTHER" id="PTHR30501">
    <property type="entry name" value="UPF0597 PROTEIN YHAM"/>
    <property type="match status" value="1"/>
</dbReference>
<dbReference type="GO" id="GO:0019450">
    <property type="term" value="P:L-cysteine catabolic process to pyruvate"/>
    <property type="evidence" value="ECO:0007669"/>
    <property type="project" value="TreeGrafter"/>
</dbReference>
<gene>
    <name evidence="3" type="ORF">BRYFOR_08798</name>
</gene>
<proteinExistence type="inferred from homology"/>
<protein>
    <recommendedName>
        <fullName evidence="1">UPF0597 protein BRYFOR_08798</fullName>
    </recommendedName>
</protein>
<sequence length="428" mass="45111">MRNEIMKEEQFLSILKSEIAPAVGCTEPVAIAYAAAKARTLLEDRPDRTSVIVSRNILKNAMGVGIPGTDEVGLEMAAAMGVIGGNSDKVLEVLEGITPDEVEEAKAYARSCVSVSLKDTPQKLYIEVRLEKADDSAVVVIEGGHTNITKIQHGSHILYEQKGCREIQRSAPDKDGLTIENIYEFISNVDIQKLDFLDECVRMNWTIAQEGLFGEYGLGVGKSIYPPEKTELTAADLAGYTAALAAAAADARMSGSTLPVMTVCGSGNQGITATLPVIGAALVLGTDHERMYRALALSCLVTIHVKQFIGKLSPLCGCGMGSSIGACCAFVYLQGGALEQIRYAVNNMTASVSGIICDGAKSGCALKVASVISSACQCAALALKDHSAGSMDGIVSSDVESTIRNLGVLGSRGMADTDQVILDMMICK</sequence>
<dbReference type="GO" id="GO:0080146">
    <property type="term" value="F:L-cysteine desulfhydrase activity"/>
    <property type="evidence" value="ECO:0007669"/>
    <property type="project" value="TreeGrafter"/>
</dbReference>
<dbReference type="eggNOG" id="COG3681">
    <property type="taxonomic scope" value="Bacteria"/>
</dbReference>
<comment type="caution">
    <text evidence="3">The sequence shown here is derived from an EMBL/GenBank/DDBJ whole genome shotgun (WGS) entry which is preliminary data.</text>
</comment>
<evidence type="ECO:0000256" key="1">
    <source>
        <dbReference type="HAMAP-Rule" id="MF_01845"/>
    </source>
</evidence>
<evidence type="ECO:0000259" key="2">
    <source>
        <dbReference type="Pfam" id="PF03313"/>
    </source>
</evidence>
<keyword evidence="4" id="KW-1185">Reference proteome</keyword>
<feature type="domain" description="Serine dehydratase-like alpha subunit" evidence="2">
    <location>
        <begin position="89"/>
        <end position="423"/>
    </location>
</feature>
<evidence type="ECO:0000313" key="4">
    <source>
        <dbReference type="Proteomes" id="UP000005561"/>
    </source>
</evidence>
<dbReference type="PANTHER" id="PTHR30501:SF2">
    <property type="entry name" value="UPF0597 PROTEIN YHAM"/>
    <property type="match status" value="1"/>
</dbReference>
<dbReference type="HAMAP" id="MF_01845">
    <property type="entry name" value="UPF0597"/>
    <property type="match status" value="1"/>
</dbReference>
<dbReference type="EMBL" id="ACCL02000020">
    <property type="protein sequence ID" value="EET59276.1"/>
    <property type="molecule type" value="Genomic_DNA"/>
</dbReference>
<name>C6LJG2_9FIRM</name>
<evidence type="ECO:0000313" key="3">
    <source>
        <dbReference type="EMBL" id="EET59276.1"/>
    </source>
</evidence>
<organism evidence="3 4">
    <name type="scientific">Marvinbryantia formatexigens DSM 14469</name>
    <dbReference type="NCBI Taxonomy" id="478749"/>
    <lineage>
        <taxon>Bacteria</taxon>
        <taxon>Bacillati</taxon>
        <taxon>Bacillota</taxon>
        <taxon>Clostridia</taxon>
        <taxon>Lachnospirales</taxon>
        <taxon>Lachnospiraceae</taxon>
        <taxon>Marvinbryantia</taxon>
    </lineage>
</organism>
<dbReference type="PIRSF" id="PIRSF006054">
    <property type="entry name" value="UCP006054"/>
    <property type="match status" value="1"/>
</dbReference>
<dbReference type="InterPro" id="IPR021144">
    <property type="entry name" value="UPF0597"/>
</dbReference>
<dbReference type="AlphaFoldDB" id="C6LJG2"/>
<dbReference type="Proteomes" id="UP000005561">
    <property type="component" value="Unassembled WGS sequence"/>
</dbReference>
<accession>C6LJG2</accession>